<dbReference type="InterPro" id="IPR057428">
    <property type="entry name" value="EFHB_EF-hand_C"/>
</dbReference>
<dbReference type="Proteomes" id="UP001652628">
    <property type="component" value="Chromosome 3"/>
</dbReference>
<sequence>MANLGRYIDRNPEMRAAGLASSLETYGTKDLLLVVHMEEEAENRIRALCRQSRPNPLKRTPKIPTNQIGDILSNSDKGLFAEFQNRFRESMFSKKPALGEVKATHSKPDSVTNLSRTFGRTCVPEPEDSLYCVVLPPKSAEQVNREFAEFHDKHIVSHNHYFPSEQINRRYSKPFSRFNTFGLPACVDSSGIRVKRCLQEGEEHLIIVKKPQKDLDDRTKGPLGKKYTWYPYQIPENMTFGRKLPRDTDVRSLLENTAPSVASEKLARAISHLNMLRKLLQERDDFNMNQVISALGNKDNEGNGQLPLTEVIHVMHRLNIPATAEKIRIAASHFKLFVDEGCCSERVKYVGLCELLSILKPLPMIGSISPMPKVVYNQETAYRQLCADLVKKPAEGRNFNHPRKNRIQKDADDTRVKDVLNPDLSTLCGLWPRDFNVLRSKDEVERIFKDILSKEDFQSIWLRLMGEQKDQNALASVAQFRAEMKKIIR</sequence>
<evidence type="ECO:0000259" key="1">
    <source>
        <dbReference type="Pfam" id="PF25325"/>
    </source>
</evidence>
<name>A0AB39ZLH3_DROSZ</name>
<gene>
    <name evidence="3" type="primary">LOC108016389</name>
</gene>
<dbReference type="RefSeq" id="XP_016938525.4">
    <property type="nucleotide sequence ID" value="XM_017083036.4"/>
</dbReference>
<evidence type="ECO:0000313" key="2">
    <source>
        <dbReference type="Proteomes" id="UP001652628"/>
    </source>
</evidence>
<dbReference type="Pfam" id="PF25325">
    <property type="entry name" value="EF-hand_EFHB_C"/>
    <property type="match status" value="1"/>
</dbReference>
<accession>A0AB39ZLH3</accession>
<proteinExistence type="predicted"/>
<organism evidence="2 3">
    <name type="scientific">Drosophila suzukii</name>
    <name type="common">Spotted-wing drosophila fruit fly</name>
    <dbReference type="NCBI Taxonomy" id="28584"/>
    <lineage>
        <taxon>Eukaryota</taxon>
        <taxon>Metazoa</taxon>
        <taxon>Ecdysozoa</taxon>
        <taxon>Arthropoda</taxon>
        <taxon>Hexapoda</taxon>
        <taxon>Insecta</taxon>
        <taxon>Pterygota</taxon>
        <taxon>Neoptera</taxon>
        <taxon>Endopterygota</taxon>
        <taxon>Diptera</taxon>
        <taxon>Brachycera</taxon>
        <taxon>Muscomorpha</taxon>
        <taxon>Ephydroidea</taxon>
        <taxon>Drosophilidae</taxon>
        <taxon>Drosophila</taxon>
        <taxon>Sophophora</taxon>
    </lineage>
</organism>
<evidence type="ECO:0000313" key="3">
    <source>
        <dbReference type="RefSeq" id="XP_016938525.4"/>
    </source>
</evidence>
<dbReference type="AlphaFoldDB" id="A0AB39ZLH3"/>
<feature type="domain" description="EFHB C-terminal EF-hand" evidence="1">
    <location>
        <begin position="417"/>
        <end position="487"/>
    </location>
</feature>
<reference evidence="3" key="1">
    <citation type="submission" date="2025-08" db="UniProtKB">
        <authorList>
            <consortium name="RefSeq"/>
        </authorList>
    </citation>
    <scope>IDENTIFICATION</scope>
</reference>
<keyword evidence="2" id="KW-1185">Reference proteome</keyword>
<dbReference type="GeneID" id="108016389"/>
<protein>
    <submittedName>
        <fullName evidence="3">EF-hand domain-containing family member B</fullName>
    </submittedName>
</protein>